<gene>
    <name evidence="1" type="ORF">METZ01_LOCUS191394</name>
</gene>
<feature type="non-terminal residue" evidence="1">
    <location>
        <position position="1"/>
    </location>
</feature>
<sequence>YAPDGWVAHEKGEPSSVVVQLAFTETKKNTRDEIEEGF</sequence>
<accession>A0A382DJ82</accession>
<evidence type="ECO:0000313" key="1">
    <source>
        <dbReference type="EMBL" id="SVB38540.1"/>
    </source>
</evidence>
<organism evidence="1">
    <name type="scientific">marine metagenome</name>
    <dbReference type="NCBI Taxonomy" id="408172"/>
    <lineage>
        <taxon>unclassified sequences</taxon>
        <taxon>metagenomes</taxon>
        <taxon>ecological metagenomes</taxon>
    </lineage>
</organism>
<protein>
    <submittedName>
        <fullName evidence="1">Uncharacterized protein</fullName>
    </submittedName>
</protein>
<proteinExistence type="predicted"/>
<dbReference type="AlphaFoldDB" id="A0A382DJ82"/>
<dbReference type="EMBL" id="UINC01039691">
    <property type="protein sequence ID" value="SVB38540.1"/>
    <property type="molecule type" value="Genomic_DNA"/>
</dbReference>
<reference evidence="1" key="1">
    <citation type="submission" date="2018-05" db="EMBL/GenBank/DDBJ databases">
        <authorList>
            <person name="Lanie J.A."/>
            <person name="Ng W.-L."/>
            <person name="Kazmierczak K.M."/>
            <person name="Andrzejewski T.M."/>
            <person name="Davidsen T.M."/>
            <person name="Wayne K.J."/>
            <person name="Tettelin H."/>
            <person name="Glass J.I."/>
            <person name="Rusch D."/>
            <person name="Podicherti R."/>
            <person name="Tsui H.-C.T."/>
            <person name="Winkler M.E."/>
        </authorList>
    </citation>
    <scope>NUCLEOTIDE SEQUENCE</scope>
</reference>
<name>A0A382DJ82_9ZZZZ</name>